<dbReference type="AlphaFoldDB" id="A0A0C3MEW3"/>
<sequence>MPRHRYLPNGGKRENNILNIIKKIGMKKSVFTLMVAVILPFSVFSSSREKGDRQTLREENSDGRGAVTKKTAKVYMTKEITPRSLKRIYEALNRPATGKVAVKLSTGEPGGNNYLKPALVGDLIKAVNGTIVECNTAYGGGRATTEAHLKAAEDHGFTAIAPVDIMDAEGEIRLPVKGGKHITEDIVGSHFKNYDFTLVLSHFKGHAMAGFGGAVKNISIGIASSAGKLLIHSAGKSTTNWEHPLQDDFLETMAEAAKAVADHCGDKIIYINVMNNLSVDCDCDSSPADPQMGDIGILASLDPVALDKACIDLIYASSDHGRVHLIERMESRHGIHTLEYAEKIGLGSQGYELILLNGK</sequence>
<comment type="caution">
    <text evidence="2">The sequence shown here is derived from an EMBL/GenBank/DDBJ whole genome shotgun (WGS) entry which is preliminary data.</text>
</comment>
<proteinExistence type="predicted"/>
<accession>A0A0C3MEW3</accession>
<keyword evidence="3" id="KW-1185">Reference proteome</keyword>
<name>A0A0C3MEW3_9PORP</name>
<reference evidence="2 3" key="1">
    <citation type="submission" date="2014-07" db="EMBL/GenBank/DDBJ databases">
        <title>Porphyromonadaceae bacterium OUH 308042 = ATCC BAA-2681 = DSM 28342 draft genome.</title>
        <authorList>
            <person name="Sydenham T.V."/>
            <person name="Hasman H."/>
            <person name="Justensen U.S."/>
        </authorList>
    </citation>
    <scope>NUCLEOTIDE SEQUENCE [LARGE SCALE GENOMIC DNA]</scope>
    <source>
        <strain evidence="2 3">OUH 308042</strain>
    </source>
</reference>
<protein>
    <submittedName>
        <fullName evidence="2">Ferredoxin</fullName>
    </submittedName>
</protein>
<evidence type="ECO:0000313" key="3">
    <source>
        <dbReference type="Proteomes" id="UP000031980"/>
    </source>
</evidence>
<evidence type="ECO:0000259" key="1">
    <source>
        <dbReference type="Pfam" id="PF04015"/>
    </source>
</evidence>
<gene>
    <name evidence="2" type="ORF">BA92_08330</name>
</gene>
<dbReference type="EMBL" id="JPIU01000038">
    <property type="protein sequence ID" value="KIO45003.1"/>
    <property type="molecule type" value="Genomic_DNA"/>
</dbReference>
<evidence type="ECO:0000313" key="2">
    <source>
        <dbReference type="EMBL" id="KIO45003.1"/>
    </source>
</evidence>
<organism evidence="2 3">
    <name type="scientific">Sanguibacteroides justesenii</name>
    <dbReference type="NCBI Taxonomy" id="1547597"/>
    <lineage>
        <taxon>Bacteria</taxon>
        <taxon>Pseudomonadati</taxon>
        <taxon>Bacteroidota</taxon>
        <taxon>Bacteroidia</taxon>
        <taxon>Bacteroidales</taxon>
        <taxon>Porphyromonadaceae</taxon>
        <taxon>Sanguibacteroides</taxon>
    </lineage>
</organism>
<dbReference type="InterPro" id="IPR007160">
    <property type="entry name" value="DUF362"/>
</dbReference>
<dbReference type="Pfam" id="PF04015">
    <property type="entry name" value="DUF362"/>
    <property type="match status" value="1"/>
</dbReference>
<dbReference type="Proteomes" id="UP000031980">
    <property type="component" value="Unassembled WGS sequence"/>
</dbReference>
<feature type="domain" description="DUF362" evidence="1">
    <location>
        <begin position="100"/>
        <end position="312"/>
    </location>
</feature>
<dbReference type="Gene3D" id="3.40.50.11440">
    <property type="match status" value="1"/>
</dbReference>